<evidence type="ECO:0000256" key="5">
    <source>
        <dbReference type="ARBA" id="ARBA00023002"/>
    </source>
</evidence>
<dbReference type="GO" id="GO:0016702">
    <property type="term" value="F:oxidoreductase activity, acting on single donors with incorporation of molecular oxygen, incorporation of two atoms of oxygen"/>
    <property type="evidence" value="ECO:0007669"/>
    <property type="project" value="UniProtKB-ARBA"/>
</dbReference>
<dbReference type="NCBIfam" id="NF007914">
    <property type="entry name" value="PRK10628.1"/>
    <property type="match status" value="1"/>
</dbReference>
<dbReference type="eggNOG" id="COG3384">
    <property type="taxonomic scope" value="Bacteria"/>
</dbReference>
<dbReference type="EMBL" id="JH600070">
    <property type="protein sequence ID" value="EIJ43645.1"/>
    <property type="molecule type" value="Genomic_DNA"/>
</dbReference>
<comment type="cofactor">
    <cofactor evidence="1">
        <name>Zn(2+)</name>
        <dbReference type="ChEBI" id="CHEBI:29105"/>
    </cofactor>
</comment>
<gene>
    <name evidence="7" type="ORF">BegalDRAFT_2810</name>
</gene>
<dbReference type="HOGENOM" id="CLU_046582_2_0_6"/>
<evidence type="ECO:0000313" key="7">
    <source>
        <dbReference type="EMBL" id="EIJ43645.1"/>
    </source>
</evidence>
<sequence>MANRLPALFIAHGNPMNALANNAYTQTLTQLGKTLATPSTILVISAHWQTLGTEVASTDKPQTIHDFGGFPPELFAQQYPAQGAPDIAKKVKQLLPNVVENPEMGLDHGAWTVLKFLYPQANIPVLQLSLDYRLSPAAHYQLAQALQPLREQGVLILGSGNIVHNLRAMDWRKIDAPPHSWAMAFDTQIQTGLKTRNHQALIDYLQGGEPAHLSAPTPEHYLPLLYIIALQQADESVQFIYTGFEHASISMLSFSVA</sequence>
<evidence type="ECO:0000259" key="6">
    <source>
        <dbReference type="Pfam" id="PF02900"/>
    </source>
</evidence>
<keyword evidence="8" id="KW-1185">Reference proteome</keyword>
<dbReference type="SUPFAM" id="SSF53213">
    <property type="entry name" value="LigB-like"/>
    <property type="match status" value="1"/>
</dbReference>
<keyword evidence="5" id="KW-0560">Oxidoreductase</keyword>
<dbReference type="GO" id="GO:0008198">
    <property type="term" value="F:ferrous iron binding"/>
    <property type="evidence" value="ECO:0007669"/>
    <property type="project" value="InterPro"/>
</dbReference>
<keyword evidence="3" id="KW-0479">Metal-binding</keyword>
<dbReference type="AlphaFoldDB" id="I3CJ52"/>
<dbReference type="GO" id="GO:0008270">
    <property type="term" value="F:zinc ion binding"/>
    <property type="evidence" value="ECO:0007669"/>
    <property type="project" value="InterPro"/>
</dbReference>
<keyword evidence="4" id="KW-0862">Zinc</keyword>
<feature type="domain" description="Extradiol ring-cleavage dioxygenase class III enzyme subunit B" evidence="6">
    <location>
        <begin position="21"/>
        <end position="247"/>
    </location>
</feature>
<reference evidence="7 8" key="1">
    <citation type="submission" date="2011-11" db="EMBL/GenBank/DDBJ databases">
        <title>Improved High-Quality Draft sequence of Beggiatoa alba B18lD.</title>
        <authorList>
            <consortium name="US DOE Joint Genome Institute"/>
            <person name="Lucas S."/>
            <person name="Han J."/>
            <person name="Lapidus A."/>
            <person name="Cheng J.-F."/>
            <person name="Goodwin L."/>
            <person name="Pitluck S."/>
            <person name="Peters L."/>
            <person name="Mikhailova N."/>
            <person name="Held B."/>
            <person name="Detter J.C."/>
            <person name="Han C."/>
            <person name="Tapia R."/>
            <person name="Land M."/>
            <person name="Hauser L."/>
            <person name="Kyrpides N."/>
            <person name="Ivanova N."/>
            <person name="Pagani I."/>
            <person name="Samuel K."/>
            <person name="Teske A."/>
            <person name="Mueller J."/>
            <person name="Woyke T."/>
        </authorList>
    </citation>
    <scope>NUCLEOTIDE SEQUENCE [LARGE SCALE GENOMIC DNA]</scope>
    <source>
        <strain evidence="7 8">B18LD</strain>
    </source>
</reference>
<accession>I3CJ52</accession>
<evidence type="ECO:0000256" key="3">
    <source>
        <dbReference type="ARBA" id="ARBA00022723"/>
    </source>
</evidence>
<evidence type="ECO:0000256" key="2">
    <source>
        <dbReference type="ARBA" id="ARBA00007581"/>
    </source>
</evidence>
<dbReference type="PANTHER" id="PTHR30096:SF0">
    <property type="entry name" value="4,5-DOPA DIOXYGENASE EXTRADIOL-LIKE PROTEIN"/>
    <property type="match status" value="1"/>
</dbReference>
<dbReference type="InterPro" id="IPR014436">
    <property type="entry name" value="Extradiol_dOase_DODA"/>
</dbReference>
<dbReference type="PANTHER" id="PTHR30096">
    <property type="entry name" value="4,5-DOPA DIOXYGENASE EXTRADIOL-LIKE PROTEIN"/>
    <property type="match status" value="1"/>
</dbReference>
<organism evidence="7 8">
    <name type="scientific">Beggiatoa alba B18LD</name>
    <dbReference type="NCBI Taxonomy" id="395493"/>
    <lineage>
        <taxon>Bacteria</taxon>
        <taxon>Pseudomonadati</taxon>
        <taxon>Pseudomonadota</taxon>
        <taxon>Gammaproteobacteria</taxon>
        <taxon>Thiotrichales</taxon>
        <taxon>Thiotrichaceae</taxon>
        <taxon>Beggiatoa</taxon>
    </lineage>
</organism>
<dbReference type="RefSeq" id="WP_002690992.1">
    <property type="nucleotide sequence ID" value="NZ_JH600070.1"/>
</dbReference>
<dbReference type="CDD" id="cd07363">
    <property type="entry name" value="45_DOPA_Dioxygenase"/>
    <property type="match status" value="1"/>
</dbReference>
<comment type="similarity">
    <text evidence="2">Belongs to the DODA-type extradiol aromatic ring-opening dioxygenase family.</text>
</comment>
<dbReference type="Proteomes" id="UP000005744">
    <property type="component" value="Unassembled WGS sequence"/>
</dbReference>
<proteinExistence type="inferred from homology"/>
<protein>
    <recommendedName>
        <fullName evidence="6">Extradiol ring-cleavage dioxygenase class III enzyme subunit B domain-containing protein</fullName>
    </recommendedName>
</protein>
<dbReference type="Gene3D" id="3.40.830.10">
    <property type="entry name" value="LigB-like"/>
    <property type="match status" value="1"/>
</dbReference>
<evidence type="ECO:0000256" key="1">
    <source>
        <dbReference type="ARBA" id="ARBA00001947"/>
    </source>
</evidence>
<name>I3CJ52_9GAMM</name>
<evidence type="ECO:0000256" key="4">
    <source>
        <dbReference type="ARBA" id="ARBA00022833"/>
    </source>
</evidence>
<dbReference type="InterPro" id="IPR004183">
    <property type="entry name" value="Xdiol_dOase_suB"/>
</dbReference>
<dbReference type="STRING" id="395493.BegalDRAFT_2810"/>
<dbReference type="PIRSF" id="PIRSF006157">
    <property type="entry name" value="Doxgns_DODA"/>
    <property type="match status" value="1"/>
</dbReference>
<evidence type="ECO:0000313" key="8">
    <source>
        <dbReference type="Proteomes" id="UP000005744"/>
    </source>
</evidence>
<dbReference type="Pfam" id="PF02900">
    <property type="entry name" value="LigB"/>
    <property type="match status" value="1"/>
</dbReference>